<dbReference type="GO" id="GO:0005096">
    <property type="term" value="F:GTPase activator activity"/>
    <property type="evidence" value="ECO:0007669"/>
    <property type="project" value="UniProtKB-KW"/>
</dbReference>
<keyword evidence="4" id="KW-1185">Reference proteome</keyword>
<dbReference type="Gene3D" id="1.10.555.10">
    <property type="entry name" value="Rho GTPase activation protein"/>
    <property type="match status" value="1"/>
</dbReference>
<accession>A0A4P9XD74</accession>
<dbReference type="GO" id="GO:0007165">
    <property type="term" value="P:signal transduction"/>
    <property type="evidence" value="ECO:0007669"/>
    <property type="project" value="InterPro"/>
</dbReference>
<dbReference type="PANTHER" id="PTHR23176:SF129">
    <property type="entry name" value="RHO GTPASE ACTIVATING PROTEIN AT 16F, ISOFORM E-RELATED"/>
    <property type="match status" value="1"/>
</dbReference>
<dbReference type="Proteomes" id="UP000274922">
    <property type="component" value="Unassembled WGS sequence"/>
</dbReference>
<protein>
    <recommendedName>
        <fullName evidence="2">Rho-GAP domain-containing protein</fullName>
    </recommendedName>
</protein>
<dbReference type="STRING" id="1555241.A0A4P9XD74"/>
<name>A0A4P9XD74_9FUNG</name>
<dbReference type="InterPro" id="IPR008936">
    <property type="entry name" value="Rho_GTPase_activation_prot"/>
</dbReference>
<dbReference type="AlphaFoldDB" id="A0A4P9XD74"/>
<reference evidence="4" key="1">
    <citation type="journal article" date="2018" name="Nat. Microbiol.">
        <title>Leveraging single-cell genomics to expand the fungal tree of life.</title>
        <authorList>
            <person name="Ahrendt S.R."/>
            <person name="Quandt C.A."/>
            <person name="Ciobanu D."/>
            <person name="Clum A."/>
            <person name="Salamov A."/>
            <person name="Andreopoulos B."/>
            <person name="Cheng J.F."/>
            <person name="Woyke T."/>
            <person name="Pelin A."/>
            <person name="Henrissat B."/>
            <person name="Reynolds N.K."/>
            <person name="Benny G.L."/>
            <person name="Smith M.E."/>
            <person name="James T.Y."/>
            <person name="Grigoriev I.V."/>
        </authorList>
    </citation>
    <scope>NUCLEOTIDE SEQUENCE [LARGE SCALE GENOMIC DNA]</scope>
    <source>
        <strain evidence="4">ATCC 52028</strain>
    </source>
</reference>
<gene>
    <name evidence="3" type="ORF">CXG81DRAFT_5792</name>
</gene>
<evidence type="ECO:0000313" key="3">
    <source>
        <dbReference type="EMBL" id="RKP03111.1"/>
    </source>
</evidence>
<feature type="non-terminal residue" evidence="3">
    <location>
        <position position="170"/>
    </location>
</feature>
<feature type="domain" description="Rho-GAP" evidence="2">
    <location>
        <begin position="1"/>
        <end position="170"/>
    </location>
</feature>
<evidence type="ECO:0000256" key="1">
    <source>
        <dbReference type="ARBA" id="ARBA00022468"/>
    </source>
</evidence>
<evidence type="ECO:0000259" key="2">
    <source>
        <dbReference type="PROSITE" id="PS50238"/>
    </source>
</evidence>
<organism evidence="3 4">
    <name type="scientific">Caulochytrium protostelioides</name>
    <dbReference type="NCBI Taxonomy" id="1555241"/>
    <lineage>
        <taxon>Eukaryota</taxon>
        <taxon>Fungi</taxon>
        <taxon>Fungi incertae sedis</taxon>
        <taxon>Chytridiomycota</taxon>
        <taxon>Chytridiomycota incertae sedis</taxon>
        <taxon>Chytridiomycetes</taxon>
        <taxon>Caulochytriales</taxon>
        <taxon>Caulochytriaceae</taxon>
        <taxon>Caulochytrium</taxon>
    </lineage>
</organism>
<dbReference type="EMBL" id="ML014128">
    <property type="protein sequence ID" value="RKP03111.1"/>
    <property type="molecule type" value="Genomic_DNA"/>
</dbReference>
<dbReference type="GO" id="GO:0005737">
    <property type="term" value="C:cytoplasm"/>
    <property type="evidence" value="ECO:0007669"/>
    <property type="project" value="TreeGrafter"/>
</dbReference>
<dbReference type="PROSITE" id="PS50238">
    <property type="entry name" value="RHOGAP"/>
    <property type="match status" value="1"/>
</dbReference>
<proteinExistence type="predicted"/>
<sequence>LDFEGIYRKSGPLTQVNRIIAAVNEGQDSVQMEDEMSGDYVDIMAVTSIVKQFFRELPDPLVPYAFYDQLTQCVRDLPADEPTDAVGARLAAIVRRFPRGHYTTLRYLIRHLANIAAFEDVNKMSRSNLGVVFGPTVMRPRSGDALADMADIGIKSQVVELLIAHVATCF</sequence>
<dbReference type="SMART" id="SM00324">
    <property type="entry name" value="RhoGAP"/>
    <property type="match status" value="1"/>
</dbReference>
<dbReference type="CDD" id="cd00159">
    <property type="entry name" value="RhoGAP"/>
    <property type="match status" value="1"/>
</dbReference>
<dbReference type="SUPFAM" id="SSF48350">
    <property type="entry name" value="GTPase activation domain, GAP"/>
    <property type="match status" value="1"/>
</dbReference>
<keyword evidence="1" id="KW-0343">GTPase activation</keyword>
<dbReference type="InterPro" id="IPR050729">
    <property type="entry name" value="Rho-GAP"/>
</dbReference>
<dbReference type="OrthoDB" id="79452at2759"/>
<feature type="non-terminal residue" evidence="3">
    <location>
        <position position="1"/>
    </location>
</feature>
<dbReference type="InterPro" id="IPR000198">
    <property type="entry name" value="RhoGAP_dom"/>
</dbReference>
<dbReference type="PANTHER" id="PTHR23176">
    <property type="entry name" value="RHO/RAC/CDC GTPASE-ACTIVATING PROTEIN"/>
    <property type="match status" value="1"/>
</dbReference>
<evidence type="ECO:0000313" key="4">
    <source>
        <dbReference type="Proteomes" id="UP000274922"/>
    </source>
</evidence>
<dbReference type="Pfam" id="PF00620">
    <property type="entry name" value="RhoGAP"/>
    <property type="match status" value="1"/>
</dbReference>